<reference evidence="4" key="2">
    <citation type="submission" date="2025-08" db="UniProtKB">
        <authorList>
            <consortium name="Ensembl"/>
        </authorList>
    </citation>
    <scope>IDENTIFICATION</scope>
</reference>
<dbReference type="GO" id="GO:1990841">
    <property type="term" value="F:promoter-specific chromatin binding"/>
    <property type="evidence" value="ECO:0007669"/>
    <property type="project" value="TreeGrafter"/>
</dbReference>
<feature type="repeat" description="WD" evidence="3">
    <location>
        <begin position="427"/>
        <end position="462"/>
    </location>
</feature>
<protein>
    <submittedName>
        <fullName evidence="4">Uncharacterized protein</fullName>
    </submittedName>
</protein>
<dbReference type="Ensembl" id="ENSCSAVT00000017352.1">
    <property type="protein sequence ID" value="ENSCSAVP00000017165.1"/>
    <property type="gene ID" value="ENSCSAVG00000010100.1"/>
</dbReference>
<evidence type="ECO:0000256" key="1">
    <source>
        <dbReference type="ARBA" id="ARBA00022574"/>
    </source>
</evidence>
<reference evidence="4" key="3">
    <citation type="submission" date="2025-09" db="UniProtKB">
        <authorList>
            <consortium name="Ensembl"/>
        </authorList>
    </citation>
    <scope>IDENTIFICATION</scope>
</reference>
<dbReference type="Pfam" id="PF00400">
    <property type="entry name" value="WD40"/>
    <property type="match status" value="2"/>
</dbReference>
<dbReference type="PANTHER" id="PTHR22838:SF4">
    <property type="entry name" value="WD REPEAT-CONTAINING PROTEIN 13"/>
    <property type="match status" value="1"/>
</dbReference>
<evidence type="ECO:0000313" key="5">
    <source>
        <dbReference type="Proteomes" id="UP000007875"/>
    </source>
</evidence>
<name>H2ZHU9_CIOSA</name>
<feature type="repeat" description="WD" evidence="3">
    <location>
        <begin position="187"/>
        <end position="228"/>
    </location>
</feature>
<dbReference type="SMART" id="SM00320">
    <property type="entry name" value="WD40"/>
    <property type="match status" value="5"/>
</dbReference>
<dbReference type="GO" id="GO:0005634">
    <property type="term" value="C:nucleus"/>
    <property type="evidence" value="ECO:0007669"/>
    <property type="project" value="TreeGrafter"/>
</dbReference>
<keyword evidence="5" id="KW-1185">Reference proteome</keyword>
<dbReference type="PROSITE" id="PS50294">
    <property type="entry name" value="WD_REPEATS_REGION"/>
    <property type="match status" value="2"/>
</dbReference>
<keyword evidence="1 3" id="KW-0853">WD repeat</keyword>
<dbReference type="Gene3D" id="2.130.10.10">
    <property type="entry name" value="YVTN repeat-like/Quinoprotein amine dehydrogenase"/>
    <property type="match status" value="2"/>
</dbReference>
<dbReference type="InterPro" id="IPR051350">
    <property type="entry name" value="WD_repeat-ST_regulator"/>
</dbReference>
<dbReference type="InterPro" id="IPR001680">
    <property type="entry name" value="WD40_rpt"/>
</dbReference>
<dbReference type="InterPro" id="IPR015943">
    <property type="entry name" value="WD40/YVTN_repeat-like_dom_sf"/>
</dbReference>
<evidence type="ECO:0000256" key="2">
    <source>
        <dbReference type="ARBA" id="ARBA00022737"/>
    </source>
</evidence>
<dbReference type="SUPFAM" id="SSF50978">
    <property type="entry name" value="WD40 repeat-like"/>
    <property type="match status" value="1"/>
</dbReference>
<organism evidence="4 5">
    <name type="scientific">Ciona savignyi</name>
    <name type="common">Pacific transparent sea squirt</name>
    <dbReference type="NCBI Taxonomy" id="51511"/>
    <lineage>
        <taxon>Eukaryota</taxon>
        <taxon>Metazoa</taxon>
        <taxon>Chordata</taxon>
        <taxon>Tunicata</taxon>
        <taxon>Ascidiacea</taxon>
        <taxon>Phlebobranchia</taxon>
        <taxon>Cionidae</taxon>
        <taxon>Ciona</taxon>
    </lineage>
</organism>
<evidence type="ECO:0000256" key="3">
    <source>
        <dbReference type="PROSITE-ProRule" id="PRU00221"/>
    </source>
</evidence>
<proteinExistence type="predicted"/>
<dbReference type="HOGENOM" id="CLU_026276_2_0_1"/>
<dbReference type="PROSITE" id="PS50082">
    <property type="entry name" value="WD_REPEATS_2"/>
    <property type="match status" value="2"/>
</dbReference>
<dbReference type="AlphaFoldDB" id="H2ZHU9"/>
<dbReference type="GeneTree" id="ENSGT00940000153634"/>
<reference evidence="5" key="1">
    <citation type="submission" date="2003-08" db="EMBL/GenBank/DDBJ databases">
        <authorList>
            <person name="Birren B."/>
            <person name="Nusbaum C."/>
            <person name="Abebe A."/>
            <person name="Abouelleil A."/>
            <person name="Adekoya E."/>
            <person name="Ait-zahra M."/>
            <person name="Allen N."/>
            <person name="Allen T."/>
            <person name="An P."/>
            <person name="Anderson M."/>
            <person name="Anderson S."/>
            <person name="Arachchi H."/>
            <person name="Armbruster J."/>
            <person name="Bachantsang P."/>
            <person name="Baldwin J."/>
            <person name="Barry A."/>
            <person name="Bayul T."/>
            <person name="Blitshsteyn B."/>
            <person name="Bloom T."/>
            <person name="Blye J."/>
            <person name="Boguslavskiy L."/>
            <person name="Borowsky M."/>
            <person name="Boukhgalter B."/>
            <person name="Brunache A."/>
            <person name="Butler J."/>
            <person name="Calixte N."/>
            <person name="Calvo S."/>
            <person name="Camarata J."/>
            <person name="Campo K."/>
            <person name="Chang J."/>
            <person name="Cheshatsang Y."/>
            <person name="Citroen M."/>
            <person name="Collymore A."/>
            <person name="Considine T."/>
            <person name="Cook A."/>
            <person name="Cooke P."/>
            <person name="Corum B."/>
            <person name="Cuomo C."/>
            <person name="David R."/>
            <person name="Dawoe T."/>
            <person name="Degray S."/>
            <person name="Dodge S."/>
            <person name="Dooley K."/>
            <person name="Dorje P."/>
            <person name="Dorjee K."/>
            <person name="Dorris L."/>
            <person name="Duffey N."/>
            <person name="Dupes A."/>
            <person name="Elkins T."/>
            <person name="Engels R."/>
            <person name="Erickson J."/>
            <person name="Farina A."/>
            <person name="Faro S."/>
            <person name="Ferreira P."/>
            <person name="Fischer H."/>
            <person name="Fitzgerald M."/>
            <person name="Foley K."/>
            <person name="Gage D."/>
            <person name="Galagan J."/>
            <person name="Gearin G."/>
            <person name="Gnerre S."/>
            <person name="Gnirke A."/>
            <person name="Goyette A."/>
            <person name="Graham J."/>
            <person name="Grandbois E."/>
            <person name="Gyaltsen K."/>
            <person name="Hafez N."/>
            <person name="Hagopian D."/>
            <person name="Hagos B."/>
            <person name="Hall J."/>
            <person name="Hatcher B."/>
            <person name="Heller A."/>
            <person name="Higgins H."/>
            <person name="Honan T."/>
            <person name="Horn A."/>
            <person name="Houde N."/>
            <person name="Hughes L."/>
            <person name="Hulme W."/>
            <person name="Husby E."/>
            <person name="Iliev I."/>
            <person name="Jaffe D."/>
            <person name="Jones C."/>
            <person name="Kamal M."/>
            <person name="Kamat A."/>
            <person name="Kamvysselis M."/>
            <person name="Karlsson E."/>
            <person name="Kells C."/>
            <person name="Kieu A."/>
            <person name="Kisner P."/>
            <person name="Kodira C."/>
            <person name="Kulbokas E."/>
            <person name="Labutti K."/>
            <person name="Lama D."/>
            <person name="Landers T."/>
            <person name="Leger J."/>
            <person name="Levine S."/>
            <person name="Lewis D."/>
            <person name="Lewis T."/>
            <person name="Lindblad-toh K."/>
            <person name="Liu X."/>
            <person name="Lokyitsang T."/>
            <person name="Lokyitsang Y."/>
            <person name="Lucien O."/>
            <person name="Lui A."/>
            <person name="Ma L.J."/>
            <person name="Mabbitt R."/>
            <person name="Macdonald J."/>
            <person name="Maclean C."/>
            <person name="Major J."/>
            <person name="Manning J."/>
            <person name="Marabella R."/>
            <person name="Maru K."/>
            <person name="Matthews C."/>
            <person name="Mauceli E."/>
            <person name="Mccarthy M."/>
            <person name="Mcdonough S."/>
            <person name="Mcghee T."/>
            <person name="Meldrim J."/>
            <person name="Meneus L."/>
            <person name="Mesirov J."/>
            <person name="Mihalev A."/>
            <person name="Mihova T."/>
            <person name="Mikkelsen T."/>
            <person name="Mlenga V."/>
            <person name="Moru K."/>
            <person name="Mozes J."/>
            <person name="Mulrain L."/>
            <person name="Munson G."/>
            <person name="Naylor J."/>
            <person name="Newes C."/>
            <person name="Nguyen C."/>
            <person name="Nguyen N."/>
            <person name="Nguyen T."/>
            <person name="Nicol R."/>
            <person name="Nielsen C."/>
            <person name="Nizzari M."/>
            <person name="Norbu C."/>
            <person name="Norbu N."/>
            <person name="O'donnell P."/>
            <person name="Okoawo O."/>
            <person name="O'leary S."/>
            <person name="Omotosho B."/>
            <person name="O'neill K."/>
            <person name="Osman S."/>
            <person name="Parker S."/>
            <person name="Perrin D."/>
            <person name="Phunkhang P."/>
            <person name="Piqani B."/>
            <person name="Purcell S."/>
            <person name="Rachupka T."/>
            <person name="Ramasamy U."/>
            <person name="Rameau R."/>
            <person name="Ray V."/>
            <person name="Raymond C."/>
            <person name="Retta R."/>
            <person name="Richardson S."/>
            <person name="Rise C."/>
            <person name="Rodriguez J."/>
            <person name="Rogers J."/>
            <person name="Rogov P."/>
            <person name="Rutman M."/>
            <person name="Schupbach R."/>
            <person name="Seaman C."/>
            <person name="Settipalli S."/>
            <person name="Sharpe T."/>
            <person name="Sheridan J."/>
            <person name="Sherpa N."/>
            <person name="Shi J."/>
            <person name="Smirnov S."/>
            <person name="Smith C."/>
            <person name="Sougnez C."/>
            <person name="Spencer B."/>
            <person name="Stalker J."/>
            <person name="Stange-thomann N."/>
            <person name="Stavropoulos S."/>
            <person name="Stetson K."/>
            <person name="Stone C."/>
            <person name="Stone S."/>
            <person name="Stubbs M."/>
            <person name="Talamas J."/>
            <person name="Tchuinga P."/>
            <person name="Tenzing P."/>
            <person name="Tesfaye S."/>
            <person name="Theodore J."/>
            <person name="Thoulutsang Y."/>
            <person name="Topham K."/>
            <person name="Towey S."/>
            <person name="Tsamla T."/>
            <person name="Tsomo N."/>
            <person name="Vallee D."/>
            <person name="Vassiliev H."/>
            <person name="Venkataraman V."/>
            <person name="Vinson J."/>
            <person name="Vo A."/>
            <person name="Wade C."/>
            <person name="Wang S."/>
            <person name="Wangchuk T."/>
            <person name="Wangdi T."/>
            <person name="Whittaker C."/>
            <person name="Wilkinson J."/>
            <person name="Wu Y."/>
            <person name="Wyman D."/>
            <person name="Yadav S."/>
            <person name="Yang S."/>
            <person name="Yang X."/>
            <person name="Yeager S."/>
            <person name="Yee E."/>
            <person name="Young G."/>
            <person name="Zainoun J."/>
            <person name="Zembeck L."/>
            <person name="Zimmer A."/>
            <person name="Zody M."/>
            <person name="Lander E."/>
        </authorList>
    </citation>
    <scope>NUCLEOTIDE SEQUENCE [LARGE SCALE GENOMIC DNA]</scope>
</reference>
<sequence>LALAWQQVLALDARYNAYRTPNNSQFRTQYIRRRSQLLRETAKTVSFVDPSFRKKYLRIRSQLLAQRYGQMSEASSLRSASVRGSVSQLDRFEQIMEDKAEVMTSRSTTNVVPTNQAGASRAMAGDNSVGENYAFVGMHHIFDDHVGCPATCVKFANDEKNLLAYSSMDGRIAICQLSPQPSVLVTLVGHSDGVSDFSWSLSNDLIVSVSLDATLKLWQSQTGSCLRTITSSVVNMKETAIHCCLFQPINNNMIVLGNNSGQIAVVNISTGKTRKGANGKLSGAVLSMSFDSSGKVLWAGDDQGTIYSFSFDLSTGKLRKAHQMVIHAGRPLTSIQARAWISREARDPSVLVNIAADVLCLYRVVDERGLLQFKKSFPIKHSRHLIRSMFCPLMSFRQGACVVTGSEDMSVCFFDIERSSKLCVNRLQGHSAVVLAVSFNHDESMLASCDTEGMVIIWKREQ</sequence>
<dbReference type="PANTHER" id="PTHR22838">
    <property type="entry name" value="WD REPEAT PROTEIN 26-RELATED"/>
    <property type="match status" value="1"/>
</dbReference>
<dbReference type="Proteomes" id="UP000007875">
    <property type="component" value="Unassembled WGS sequence"/>
</dbReference>
<accession>H2ZHU9</accession>
<keyword evidence="2" id="KW-0677">Repeat</keyword>
<dbReference type="InterPro" id="IPR036322">
    <property type="entry name" value="WD40_repeat_dom_sf"/>
</dbReference>
<evidence type="ECO:0000313" key="4">
    <source>
        <dbReference type="Ensembl" id="ENSCSAVP00000017165.1"/>
    </source>
</evidence>